<evidence type="ECO:0000256" key="2">
    <source>
        <dbReference type="ARBA" id="ARBA00006472"/>
    </source>
</evidence>
<dbReference type="InterPro" id="IPR036428">
    <property type="entry name" value="PCD_sf"/>
</dbReference>
<evidence type="ECO:0000256" key="3">
    <source>
        <dbReference type="ARBA" id="ARBA00013252"/>
    </source>
</evidence>
<organism evidence="7 8">
    <name type="scientific">Branchiibius cervicis</name>
    <dbReference type="NCBI Taxonomy" id="908252"/>
    <lineage>
        <taxon>Bacteria</taxon>
        <taxon>Bacillati</taxon>
        <taxon>Actinomycetota</taxon>
        <taxon>Actinomycetes</taxon>
        <taxon>Micrococcales</taxon>
        <taxon>Dermacoccaceae</taxon>
        <taxon>Branchiibius</taxon>
    </lineage>
</organism>
<feature type="domain" description="Glyoxalase-like" evidence="6">
    <location>
        <begin position="108"/>
        <end position="207"/>
    </location>
</feature>
<proteinExistence type="inferred from homology"/>
<dbReference type="Gene3D" id="3.30.1360.20">
    <property type="entry name" value="Transcriptional coactivator/pterin dehydratase"/>
    <property type="match status" value="1"/>
</dbReference>
<dbReference type="SUPFAM" id="SSF55248">
    <property type="entry name" value="PCD-like"/>
    <property type="match status" value="1"/>
</dbReference>
<dbReference type="EMBL" id="JBHSWJ010000002">
    <property type="protein sequence ID" value="MFC6715621.1"/>
    <property type="molecule type" value="Genomic_DNA"/>
</dbReference>
<dbReference type="InterPro" id="IPR029068">
    <property type="entry name" value="Glyas_Bleomycin-R_OHBP_Dase"/>
</dbReference>
<comment type="caution">
    <text evidence="7">The sequence shown here is derived from an EMBL/GenBank/DDBJ whole genome shotgun (WGS) entry which is preliminary data.</text>
</comment>
<name>A0ABW2AX58_9MICO</name>
<reference evidence="8" key="1">
    <citation type="journal article" date="2019" name="Int. J. Syst. Evol. Microbiol.">
        <title>The Global Catalogue of Microorganisms (GCM) 10K type strain sequencing project: providing services to taxonomists for standard genome sequencing and annotation.</title>
        <authorList>
            <consortium name="The Broad Institute Genomics Platform"/>
            <consortium name="The Broad Institute Genome Sequencing Center for Infectious Disease"/>
            <person name="Wu L."/>
            <person name="Ma J."/>
        </authorList>
    </citation>
    <scope>NUCLEOTIDE SEQUENCE [LARGE SCALE GENOMIC DNA]</scope>
    <source>
        <strain evidence="8">NBRC 106593</strain>
    </source>
</reference>
<evidence type="ECO:0000313" key="7">
    <source>
        <dbReference type="EMBL" id="MFC6715621.1"/>
    </source>
</evidence>
<accession>A0ABW2AX58</accession>
<dbReference type="CDD" id="cd00488">
    <property type="entry name" value="PCD_DCoH"/>
    <property type="match status" value="1"/>
</dbReference>
<dbReference type="EC" id="4.2.1.96" evidence="3"/>
<dbReference type="Pfam" id="PF18029">
    <property type="entry name" value="Glyoxalase_6"/>
    <property type="match status" value="1"/>
</dbReference>
<dbReference type="PANTHER" id="PTHR12599">
    <property type="entry name" value="PTERIN-4-ALPHA-CARBINOLAMINE DEHYDRATASE"/>
    <property type="match status" value="1"/>
</dbReference>
<dbReference type="InterPro" id="IPR041581">
    <property type="entry name" value="Glyoxalase_6"/>
</dbReference>
<gene>
    <name evidence="7" type="ORF">ACFQBT_18060</name>
</gene>
<evidence type="ECO:0000259" key="6">
    <source>
        <dbReference type="Pfam" id="PF18029"/>
    </source>
</evidence>
<dbReference type="InterPro" id="IPR001533">
    <property type="entry name" value="Pterin_deHydtase"/>
</dbReference>
<evidence type="ECO:0000256" key="1">
    <source>
        <dbReference type="ARBA" id="ARBA00001554"/>
    </source>
</evidence>
<dbReference type="Gene3D" id="3.10.180.10">
    <property type="entry name" value="2,3-Dihydroxybiphenyl 1,2-Dioxygenase, domain 1"/>
    <property type="match status" value="1"/>
</dbReference>
<evidence type="ECO:0000256" key="4">
    <source>
        <dbReference type="ARBA" id="ARBA00021735"/>
    </source>
</evidence>
<evidence type="ECO:0000313" key="8">
    <source>
        <dbReference type="Proteomes" id="UP001596356"/>
    </source>
</evidence>
<keyword evidence="8" id="KW-1185">Reference proteome</keyword>
<dbReference type="Proteomes" id="UP001596356">
    <property type="component" value="Unassembled WGS sequence"/>
</dbReference>
<dbReference type="GO" id="GO:0008124">
    <property type="term" value="F:4-alpha-hydroxytetrahydrobiopterin dehydratase activity"/>
    <property type="evidence" value="ECO:0007669"/>
    <property type="project" value="UniProtKB-EC"/>
</dbReference>
<evidence type="ECO:0000256" key="5">
    <source>
        <dbReference type="ARBA" id="ARBA00023239"/>
    </source>
</evidence>
<keyword evidence="5 7" id="KW-0456">Lyase</keyword>
<protein>
    <recommendedName>
        <fullName evidence="4">Putative pterin-4-alpha-carbinolamine dehydratase</fullName>
        <ecNumber evidence="3">4.2.1.96</ecNumber>
    </recommendedName>
</protein>
<comment type="similarity">
    <text evidence="2">Belongs to the pterin-4-alpha-carbinolamine dehydratase family.</text>
</comment>
<sequence>MTTLNGQQISELGLTGWAYLPYPAGGLMTRVRTGDFVTGLALVNAIGERAEAANHHPDLDLRYDHLDIRLISHDEKGITQRDVELARQIIELAKDLPLEPAVTKVEWALDTPDGGRVSPFWAAVLGLPDQGNEELVDDSGALPSLWYQPSGSDEPRQRWHPDIWVEAAQAKDRLRAALAAGGTMVSDEEAPSFWIVADHDGNQACICTWQDRAAMTG</sequence>
<dbReference type="RefSeq" id="WP_377824866.1">
    <property type="nucleotide sequence ID" value="NZ_JBHSWJ010000002.1"/>
</dbReference>
<dbReference type="PANTHER" id="PTHR12599:SF0">
    <property type="entry name" value="PTERIN-4-ALPHA-CARBINOLAMINE DEHYDRATASE"/>
    <property type="match status" value="1"/>
</dbReference>
<comment type="catalytic activity">
    <reaction evidence="1">
        <text>(4aS,6R)-4a-hydroxy-L-erythro-5,6,7,8-tetrahydrobiopterin = (6R)-L-erythro-6,7-dihydrobiopterin + H2O</text>
        <dbReference type="Rhea" id="RHEA:11920"/>
        <dbReference type="ChEBI" id="CHEBI:15377"/>
        <dbReference type="ChEBI" id="CHEBI:15642"/>
        <dbReference type="ChEBI" id="CHEBI:43120"/>
        <dbReference type="EC" id="4.2.1.96"/>
    </reaction>
</comment>
<dbReference type="Pfam" id="PF01329">
    <property type="entry name" value="Pterin_4a"/>
    <property type="match status" value="1"/>
</dbReference>